<feature type="region of interest" description="Disordered" evidence="1">
    <location>
        <begin position="1"/>
        <end position="39"/>
    </location>
</feature>
<name>A0A840I1Q5_9PROT</name>
<proteinExistence type="predicted"/>
<evidence type="ECO:0000313" key="3">
    <source>
        <dbReference type="EMBL" id="MBB4658749.1"/>
    </source>
</evidence>
<keyword evidence="2" id="KW-0472">Membrane</keyword>
<keyword evidence="2" id="KW-0812">Transmembrane</keyword>
<dbReference type="InterPro" id="IPR032820">
    <property type="entry name" value="ATPase_put"/>
</dbReference>
<dbReference type="RefSeq" id="WP_183816930.1">
    <property type="nucleotide sequence ID" value="NZ_JACHOB010000002.1"/>
</dbReference>
<dbReference type="Pfam" id="PF09527">
    <property type="entry name" value="ATPase_gene1"/>
    <property type="match status" value="1"/>
</dbReference>
<keyword evidence="2" id="KW-1133">Transmembrane helix</keyword>
<evidence type="ECO:0000256" key="1">
    <source>
        <dbReference type="SAM" id="MobiDB-lite"/>
    </source>
</evidence>
<dbReference type="EMBL" id="JACHOB010000002">
    <property type="protein sequence ID" value="MBB4658749.1"/>
    <property type="molecule type" value="Genomic_DNA"/>
</dbReference>
<sequence length="118" mass="11990">MSEPDPNRPPSSDLDRLGERLTQGRSEAGLTPPPGAQHAGGAVGDGLRIAIEFVVSVLVGAGLGYVLGGLLGGRVIGLLLGLFFGFAAGLRGVYRGMMAGTAAENGTETDEPGRDRDA</sequence>
<protein>
    <submittedName>
        <fullName evidence="3">ATP synthase protein I</fullName>
    </submittedName>
</protein>
<feature type="transmembrane region" description="Helical" evidence="2">
    <location>
        <begin position="49"/>
        <end position="68"/>
    </location>
</feature>
<reference evidence="3 4" key="1">
    <citation type="submission" date="2020-08" db="EMBL/GenBank/DDBJ databases">
        <title>Genomic Encyclopedia of Type Strains, Phase IV (KMG-IV): sequencing the most valuable type-strain genomes for metagenomic binning, comparative biology and taxonomic classification.</title>
        <authorList>
            <person name="Goeker M."/>
        </authorList>
    </citation>
    <scope>NUCLEOTIDE SEQUENCE [LARGE SCALE GENOMIC DNA]</scope>
    <source>
        <strain evidence="3 4">DSM 102850</strain>
    </source>
</reference>
<dbReference type="AlphaFoldDB" id="A0A840I1Q5"/>
<organism evidence="3 4">
    <name type="scientific">Parvularcula dongshanensis</name>
    <dbReference type="NCBI Taxonomy" id="1173995"/>
    <lineage>
        <taxon>Bacteria</taxon>
        <taxon>Pseudomonadati</taxon>
        <taxon>Pseudomonadota</taxon>
        <taxon>Alphaproteobacteria</taxon>
        <taxon>Parvularculales</taxon>
        <taxon>Parvularculaceae</taxon>
        <taxon>Parvularcula</taxon>
    </lineage>
</organism>
<evidence type="ECO:0000256" key="2">
    <source>
        <dbReference type="SAM" id="Phobius"/>
    </source>
</evidence>
<accession>A0A840I1Q5</accession>
<dbReference type="Proteomes" id="UP000563524">
    <property type="component" value="Unassembled WGS sequence"/>
</dbReference>
<feature type="transmembrane region" description="Helical" evidence="2">
    <location>
        <begin position="74"/>
        <end position="94"/>
    </location>
</feature>
<evidence type="ECO:0000313" key="4">
    <source>
        <dbReference type="Proteomes" id="UP000563524"/>
    </source>
</evidence>
<gene>
    <name evidence="3" type="ORF">GGQ59_001263</name>
</gene>
<comment type="caution">
    <text evidence="3">The sequence shown here is derived from an EMBL/GenBank/DDBJ whole genome shotgun (WGS) entry which is preliminary data.</text>
</comment>
<keyword evidence="4" id="KW-1185">Reference proteome</keyword>